<name>A0A840CUB4_9BACT</name>
<proteinExistence type="predicted"/>
<dbReference type="GO" id="GO:0003677">
    <property type="term" value="F:DNA binding"/>
    <property type="evidence" value="ECO:0007669"/>
    <property type="project" value="InterPro"/>
</dbReference>
<reference evidence="2 3" key="1">
    <citation type="submission" date="2020-08" db="EMBL/GenBank/DDBJ databases">
        <title>Genomic Encyclopedia of Type Strains, Phase IV (KMG-IV): sequencing the most valuable type-strain genomes for metagenomic binning, comparative biology and taxonomic classification.</title>
        <authorList>
            <person name="Goeker M."/>
        </authorList>
    </citation>
    <scope>NUCLEOTIDE SEQUENCE [LARGE SCALE GENOMIC DNA]</scope>
    <source>
        <strain evidence="2 3">DSM 104969</strain>
    </source>
</reference>
<dbReference type="SMART" id="SM01321">
    <property type="entry name" value="Y1_Tnp"/>
    <property type="match status" value="1"/>
</dbReference>
<evidence type="ECO:0000259" key="1">
    <source>
        <dbReference type="SMART" id="SM01321"/>
    </source>
</evidence>
<protein>
    <submittedName>
        <fullName evidence="2">REP element-mobilizing transposase RayT</fullName>
    </submittedName>
</protein>
<dbReference type="PANTHER" id="PTHR33360:SF2">
    <property type="entry name" value="TRANSPOSASE FOR INSERTION SEQUENCE ELEMENT IS200"/>
    <property type="match status" value="1"/>
</dbReference>
<dbReference type="InterPro" id="IPR036515">
    <property type="entry name" value="Transposase_17_sf"/>
</dbReference>
<keyword evidence="3" id="KW-1185">Reference proteome</keyword>
<dbReference type="AlphaFoldDB" id="A0A840CUB4"/>
<gene>
    <name evidence="2" type="ORF">GGR21_004201</name>
</gene>
<dbReference type="NCBIfam" id="NF033573">
    <property type="entry name" value="transpos_IS200"/>
    <property type="match status" value="1"/>
</dbReference>
<comment type="caution">
    <text evidence="2">The sequence shown here is derived from an EMBL/GenBank/DDBJ whole genome shotgun (WGS) entry which is preliminary data.</text>
</comment>
<evidence type="ECO:0000313" key="3">
    <source>
        <dbReference type="Proteomes" id="UP000555103"/>
    </source>
</evidence>
<dbReference type="EMBL" id="JACIEP010000027">
    <property type="protein sequence ID" value="MBB4038269.1"/>
    <property type="molecule type" value="Genomic_DNA"/>
</dbReference>
<dbReference type="GO" id="GO:0004803">
    <property type="term" value="F:transposase activity"/>
    <property type="evidence" value="ECO:0007669"/>
    <property type="project" value="InterPro"/>
</dbReference>
<dbReference type="GO" id="GO:0006313">
    <property type="term" value="P:DNA transposition"/>
    <property type="evidence" value="ECO:0007669"/>
    <property type="project" value="InterPro"/>
</dbReference>
<dbReference type="PANTHER" id="PTHR33360">
    <property type="entry name" value="TRANSPOSASE FOR INSERTION SEQUENCE ELEMENT IS200"/>
    <property type="match status" value="1"/>
</dbReference>
<evidence type="ECO:0000313" key="2">
    <source>
        <dbReference type="EMBL" id="MBB4038269.1"/>
    </source>
</evidence>
<dbReference type="SUPFAM" id="SSF143422">
    <property type="entry name" value="Transposase IS200-like"/>
    <property type="match status" value="1"/>
</dbReference>
<organism evidence="2 3">
    <name type="scientific">Dysgonomonas hofstadii</name>
    <dbReference type="NCBI Taxonomy" id="637886"/>
    <lineage>
        <taxon>Bacteria</taxon>
        <taxon>Pseudomonadati</taxon>
        <taxon>Bacteroidota</taxon>
        <taxon>Bacteroidia</taxon>
        <taxon>Bacteroidales</taxon>
        <taxon>Dysgonomonadaceae</taxon>
        <taxon>Dysgonomonas</taxon>
    </lineage>
</organism>
<sequence>MPQSLSQLYIHIIFHVRYDDVLIRENEESELYKYIGGIIKESGSVPLAINGTKDHMHILCKMSKNIALSKLVENIKRNSSRWIKSKDNYYKSFAWQGGYAGFSVSQSKMEIVRQYIRNQKEHHCKQTFKDEYIVFLQEYNIDYDETYLWV</sequence>
<dbReference type="Pfam" id="PF01797">
    <property type="entry name" value="Y1_Tnp"/>
    <property type="match status" value="1"/>
</dbReference>
<accession>A0A840CUB4</accession>
<dbReference type="Proteomes" id="UP000555103">
    <property type="component" value="Unassembled WGS sequence"/>
</dbReference>
<feature type="domain" description="Transposase IS200-like" evidence="1">
    <location>
        <begin position="5"/>
        <end position="119"/>
    </location>
</feature>
<dbReference type="InterPro" id="IPR002686">
    <property type="entry name" value="Transposase_17"/>
</dbReference>
<dbReference type="Gene3D" id="3.30.70.1290">
    <property type="entry name" value="Transposase IS200-like"/>
    <property type="match status" value="1"/>
</dbReference>
<dbReference type="RefSeq" id="WP_183309060.1">
    <property type="nucleotide sequence ID" value="NZ_JACIEP010000027.1"/>
</dbReference>